<protein>
    <recommendedName>
        <fullName evidence="3">WxL domain-containing protein</fullName>
    </recommendedName>
</protein>
<accession>A0ABR7PCD3</accession>
<evidence type="ECO:0008006" key="3">
    <source>
        <dbReference type="Google" id="ProtNLM"/>
    </source>
</evidence>
<gene>
    <name evidence="1" type="ORF">H8712_10740</name>
</gene>
<evidence type="ECO:0000313" key="2">
    <source>
        <dbReference type="Proteomes" id="UP000661649"/>
    </source>
</evidence>
<evidence type="ECO:0000313" key="1">
    <source>
        <dbReference type="EMBL" id="MBC8629080.1"/>
    </source>
</evidence>
<name>A0ABR7PCD3_9FIRM</name>
<organism evidence="1 2">
    <name type="scientific">Blautia stercoris</name>
    <dbReference type="NCBI Taxonomy" id="871664"/>
    <lineage>
        <taxon>Bacteria</taxon>
        <taxon>Bacillati</taxon>
        <taxon>Bacillota</taxon>
        <taxon>Clostridia</taxon>
        <taxon>Lachnospirales</taxon>
        <taxon>Lachnospiraceae</taxon>
        <taxon>Blautia</taxon>
    </lineage>
</organism>
<proteinExistence type="predicted"/>
<sequence>MKKKTIMAVLIGMTVIMTQQRIIVLAATTSGDRQSSTVSATVPDKHTITIDKDAHVTITYEDSKDEGEGDAFPIERFSTPTFTIETEDGWEIDKILLDGVDITSQLSNKKLTLPSVYQNQTLKISTKIKPVYTVVIPQDTNVHFNKLTENFGKISMEKVWLEDGKCIEVSMSSAGNLTNQKDSSKLIPYQILEEGKDTPFTSAKYTAQGEETSLLIDIKQDDWNKAASGSYSDTVTFTISYADSE</sequence>
<keyword evidence="2" id="KW-1185">Reference proteome</keyword>
<comment type="caution">
    <text evidence="1">The sequence shown here is derived from an EMBL/GenBank/DDBJ whole genome shotgun (WGS) entry which is preliminary data.</text>
</comment>
<dbReference type="Proteomes" id="UP000661649">
    <property type="component" value="Unassembled WGS sequence"/>
</dbReference>
<dbReference type="EMBL" id="JACRTP010000004">
    <property type="protein sequence ID" value="MBC8629080.1"/>
    <property type="molecule type" value="Genomic_DNA"/>
</dbReference>
<dbReference type="RefSeq" id="WP_187558825.1">
    <property type="nucleotide sequence ID" value="NZ_JACRTP010000004.1"/>
</dbReference>
<reference evidence="1 2" key="1">
    <citation type="submission" date="2020-08" db="EMBL/GenBank/DDBJ databases">
        <title>Genome public.</title>
        <authorList>
            <person name="Liu C."/>
            <person name="Sun Q."/>
        </authorList>
    </citation>
    <scope>NUCLEOTIDE SEQUENCE [LARGE SCALE GENOMIC DNA]</scope>
    <source>
        <strain evidence="1 2">3_YM_SP_D4_24.mj</strain>
    </source>
</reference>